<feature type="compositionally biased region" description="Polar residues" evidence="1">
    <location>
        <begin position="397"/>
        <end position="409"/>
    </location>
</feature>
<feature type="region of interest" description="Disordered" evidence="1">
    <location>
        <begin position="851"/>
        <end position="872"/>
    </location>
</feature>
<dbReference type="SMART" id="SM00233">
    <property type="entry name" value="PH"/>
    <property type="match status" value="1"/>
</dbReference>
<feature type="compositionally biased region" description="Basic and acidic residues" evidence="1">
    <location>
        <begin position="1035"/>
        <end position="1052"/>
    </location>
</feature>
<reference evidence="5" key="1">
    <citation type="submission" date="2017-02" db="EMBL/GenBank/DDBJ databases">
        <authorList>
            <person name="Tafer H."/>
            <person name="Lopandic K."/>
        </authorList>
    </citation>
    <scope>NUCLEOTIDE SEQUENCE [LARGE SCALE GENOMIC DNA]</scope>
    <source>
        <strain evidence="5">CBS 366.77</strain>
    </source>
</reference>
<feature type="domain" description="PH" evidence="2">
    <location>
        <begin position="697"/>
        <end position="825"/>
    </location>
</feature>
<feature type="region of interest" description="Disordered" evidence="1">
    <location>
        <begin position="109"/>
        <end position="421"/>
    </location>
</feature>
<name>A0A3A2ZPE1_9EURO</name>
<gene>
    <name evidence="4" type="ORF">PHISCL_02583</name>
</gene>
<dbReference type="SMART" id="SM00222">
    <property type="entry name" value="Sec7"/>
    <property type="match status" value="1"/>
</dbReference>
<feature type="compositionally biased region" description="Basic and acidic residues" evidence="1">
    <location>
        <begin position="1169"/>
        <end position="1181"/>
    </location>
</feature>
<feature type="compositionally biased region" description="Basic and acidic residues" evidence="1">
    <location>
        <begin position="1205"/>
        <end position="1224"/>
    </location>
</feature>
<dbReference type="SUPFAM" id="SSF50729">
    <property type="entry name" value="PH domain-like"/>
    <property type="match status" value="1"/>
</dbReference>
<feature type="compositionally biased region" description="Polar residues" evidence="1">
    <location>
        <begin position="343"/>
        <end position="352"/>
    </location>
</feature>
<evidence type="ECO:0000256" key="1">
    <source>
        <dbReference type="SAM" id="MobiDB-lite"/>
    </source>
</evidence>
<accession>A0A3A2ZPE1</accession>
<feature type="compositionally biased region" description="Low complexity" evidence="1">
    <location>
        <begin position="1240"/>
        <end position="1249"/>
    </location>
</feature>
<proteinExistence type="predicted"/>
<organism evidence="4 5">
    <name type="scientific">Aspergillus sclerotialis</name>
    <dbReference type="NCBI Taxonomy" id="2070753"/>
    <lineage>
        <taxon>Eukaryota</taxon>
        <taxon>Fungi</taxon>
        <taxon>Dikarya</taxon>
        <taxon>Ascomycota</taxon>
        <taxon>Pezizomycotina</taxon>
        <taxon>Eurotiomycetes</taxon>
        <taxon>Eurotiomycetidae</taxon>
        <taxon>Eurotiales</taxon>
        <taxon>Aspergillaceae</taxon>
        <taxon>Aspergillus</taxon>
        <taxon>Aspergillus subgen. Polypaecilum</taxon>
    </lineage>
</organism>
<feature type="compositionally biased region" description="Basic and acidic residues" evidence="1">
    <location>
        <begin position="14"/>
        <end position="61"/>
    </location>
</feature>
<dbReference type="GO" id="GO:0005085">
    <property type="term" value="F:guanyl-nucleotide exchange factor activity"/>
    <property type="evidence" value="ECO:0007669"/>
    <property type="project" value="InterPro"/>
</dbReference>
<feature type="compositionally biased region" description="Basic and acidic residues" evidence="1">
    <location>
        <begin position="1116"/>
        <end position="1125"/>
    </location>
</feature>
<feature type="compositionally biased region" description="Polar residues" evidence="1">
    <location>
        <begin position="318"/>
        <end position="329"/>
    </location>
</feature>
<dbReference type="SUPFAM" id="SSF48425">
    <property type="entry name" value="Sec7 domain"/>
    <property type="match status" value="1"/>
</dbReference>
<dbReference type="PANTHER" id="PTHR10663">
    <property type="entry name" value="GUANYL-NUCLEOTIDE EXCHANGE FACTOR"/>
    <property type="match status" value="1"/>
</dbReference>
<feature type="compositionally biased region" description="Low complexity" evidence="1">
    <location>
        <begin position="1015"/>
        <end position="1034"/>
    </location>
</feature>
<dbReference type="EMBL" id="MVGC01000059">
    <property type="protein sequence ID" value="RJE25048.1"/>
    <property type="molecule type" value="Genomic_DNA"/>
</dbReference>
<feature type="compositionally biased region" description="Low complexity" evidence="1">
    <location>
        <begin position="236"/>
        <end position="245"/>
    </location>
</feature>
<feature type="non-terminal residue" evidence="4">
    <location>
        <position position="1322"/>
    </location>
</feature>
<evidence type="ECO:0000259" key="3">
    <source>
        <dbReference type="PROSITE" id="PS50190"/>
    </source>
</evidence>
<protein>
    <submittedName>
        <fullName evidence="4">Guanyl-nucleotide exchange factor</fullName>
    </submittedName>
</protein>
<feature type="compositionally biased region" description="Polar residues" evidence="1">
    <location>
        <begin position="1228"/>
        <end position="1239"/>
    </location>
</feature>
<dbReference type="Gene3D" id="1.10.1000.11">
    <property type="entry name" value="Arf Nucleotide-binding Site Opener,domain 2"/>
    <property type="match status" value="1"/>
</dbReference>
<dbReference type="PANTHER" id="PTHR10663:SF405">
    <property type="entry name" value="ARF GUANINE NUCLEOTIDE EXCHANGE FACTOR SYT1"/>
    <property type="match status" value="1"/>
</dbReference>
<sequence>MHWKALRINSADGNDSKRRTLFESQPRHSEQLFRPDHSSADLPSRRSESGPRPPHLAEPDGGKQATTPEEFPPNDSSRMENRGSSWNSGTSNWPRNRFSFMRLRHASDPQLSKTYAKGEEDVPPVPSLPPPPTIITTAPTSHEIDQPVKRQNRLQVLPKSKNSSREELPATMHGRNQGQKDCEAQNSLDFQHVDPSSIGEEPGRLSTNSMRSTGHHPNDSHRSSVNDVRFSESSRSDQSQKSQKSLGDRGINRNAQGGKASKRFRVPAYRKRWPSYNSFASKSDFSDDQDHVSPLPSPARSSVGLSSQPPPLLRKDSATSGHSANSNPSYHGRDSPTRPRASTVDSVDNQPSPVLASSGRTSTSTSGRKSFGDIFNFSQRFRQNSEPPLPRNGSPGTGTPMSKISTSSYPAREESDTPATYLSRLEESVPKGTIGGILSRSDEEFYKTALRKYMRGFSFFGDPIDMAIRKLLMEVELPKETQQIDRFLQAFADRYHECNPGIFASEGMILLKFDLTELTFPDQAYFIVFSILILHTDVFNKNNKRKMQKPDYVKNTRGEGIAEDILECFYENISYTPFIHIEDANLGARHLPKPRRALFRSVSSENLRTSKEPVDPYALILEGKLDSLRPSLKEVMDLDDTYSCTPTTGPPDMDRLHQTFAKTGILQIVSARSRPDAFVSGSIDNPAESHPGLVDIKVAKVGLLWRKDPKKKRTRSPWQEWGALLTFSQLYFFRDVNWVKSLMSQHDSHQKDGRCRTVVFKPPLTDFRPDGIMSTDDAVALLDSGYKRHKHAFVFVRHNSLEEVFLANSEADMNDWLAKLNYAAAFRTTGVRTKGMIAPNYEGQRYRMSNFHSDNSQRDMDKEPPSPNPETDVAEELVTARKDLMSQRVRESNEKLFVHQKQLDDLLRNARHLQILTPVHARAREQVIMAAGRMAAKVKWVRQDIWRTKCYREVLVRDLGEYTPIAERQFLFPVPNAGSSEPVETSPERIENTNTQAEPSQQVLPEGPETADKTSASQSPSGRRSSVPTSAASSEFRRASRHRSIDDGKEGTKSTSPTRASKLEREPSVLSTNSKMDVSSLGSSRFAPTSIDDGEERILRETGLLEVNSSPRGRKQNQDDTEKAESQTSTNSEHNSRIRRSLHRTLRESRHGHGDRKKARDSMSSAADDDGKNEEGLERKSPRFTVHGKKASIVTFGSEWETAAPEERLKLRKPTPSDEPKALDDLATLTSGTSEGHPQSTRSASTATRRSIRQDEPVVGIFEEFAGNDGDRNVSPPVSPRAPTCNGRLAVPTEDGMASSGGSSGDEASDTQRIQHSPPEQA</sequence>
<keyword evidence="5" id="KW-1185">Reference proteome</keyword>
<feature type="compositionally biased region" description="Pro residues" evidence="1">
    <location>
        <begin position="123"/>
        <end position="133"/>
    </location>
</feature>
<dbReference type="PROSITE" id="PS50003">
    <property type="entry name" value="PH_DOMAIN"/>
    <property type="match status" value="1"/>
</dbReference>
<feature type="compositionally biased region" description="Polar residues" evidence="1">
    <location>
        <begin position="82"/>
        <end position="94"/>
    </location>
</feature>
<dbReference type="Pfam" id="PF01369">
    <property type="entry name" value="Sec7"/>
    <property type="match status" value="1"/>
</dbReference>
<feature type="compositionally biased region" description="Basic and acidic residues" evidence="1">
    <location>
        <begin position="855"/>
        <end position="864"/>
    </location>
</feature>
<dbReference type="STRING" id="2070753.A0A3A2ZPE1"/>
<feature type="compositionally biased region" description="Polar residues" evidence="1">
    <location>
        <begin position="376"/>
        <end position="386"/>
    </location>
</feature>
<dbReference type="InterPro" id="IPR023394">
    <property type="entry name" value="Sec7_C_sf"/>
</dbReference>
<dbReference type="Gene3D" id="2.30.29.30">
    <property type="entry name" value="Pleckstrin-homology domain (PH domain)/Phosphotyrosine-binding domain (PTB)"/>
    <property type="match status" value="1"/>
</dbReference>
<evidence type="ECO:0000313" key="5">
    <source>
        <dbReference type="Proteomes" id="UP000266188"/>
    </source>
</evidence>
<feature type="compositionally biased region" description="Polar residues" evidence="1">
    <location>
        <begin position="1069"/>
        <end position="1087"/>
    </location>
</feature>
<dbReference type="Proteomes" id="UP000266188">
    <property type="component" value="Unassembled WGS sequence"/>
</dbReference>
<feature type="region of interest" description="Disordered" evidence="1">
    <location>
        <begin position="973"/>
        <end position="1322"/>
    </location>
</feature>
<dbReference type="InterPro" id="IPR000904">
    <property type="entry name" value="Sec7_dom"/>
</dbReference>
<feature type="domain" description="SEC7" evidence="3">
    <location>
        <begin position="390"/>
        <end position="576"/>
    </location>
</feature>
<dbReference type="InterPro" id="IPR001849">
    <property type="entry name" value="PH_domain"/>
</dbReference>
<feature type="compositionally biased region" description="Basic residues" evidence="1">
    <location>
        <begin position="260"/>
        <end position="273"/>
    </location>
</feature>
<evidence type="ECO:0000259" key="2">
    <source>
        <dbReference type="PROSITE" id="PS50003"/>
    </source>
</evidence>
<feature type="compositionally biased region" description="Basic and acidic residues" evidence="1">
    <location>
        <begin position="216"/>
        <end position="235"/>
    </location>
</feature>
<comment type="caution">
    <text evidence="4">The sequence shown here is derived from an EMBL/GenBank/DDBJ whole genome shotgun (WGS) entry which is preliminary data.</text>
</comment>
<dbReference type="InterPro" id="IPR011993">
    <property type="entry name" value="PH-like_dom_sf"/>
</dbReference>
<dbReference type="OrthoDB" id="430364at2759"/>
<feature type="region of interest" description="Disordered" evidence="1">
    <location>
        <begin position="1"/>
        <end position="95"/>
    </location>
</feature>
<feature type="compositionally biased region" description="Low complexity" evidence="1">
    <location>
        <begin position="357"/>
        <end position="368"/>
    </location>
</feature>
<dbReference type="InterPro" id="IPR035999">
    <property type="entry name" value="Sec7_dom_sf"/>
</dbReference>
<feature type="compositionally biased region" description="Polar residues" evidence="1">
    <location>
        <begin position="1311"/>
        <end position="1322"/>
    </location>
</feature>
<feature type="compositionally biased region" description="Polar residues" evidence="1">
    <location>
        <begin position="992"/>
        <end position="1003"/>
    </location>
</feature>
<dbReference type="GO" id="GO:0032012">
    <property type="term" value="P:regulation of ARF protein signal transduction"/>
    <property type="evidence" value="ECO:0007669"/>
    <property type="project" value="InterPro"/>
</dbReference>
<dbReference type="PROSITE" id="PS50190">
    <property type="entry name" value="SEC7"/>
    <property type="match status" value="1"/>
</dbReference>
<dbReference type="CDD" id="cd00171">
    <property type="entry name" value="Sec7"/>
    <property type="match status" value="1"/>
</dbReference>
<evidence type="ECO:0000313" key="4">
    <source>
        <dbReference type="EMBL" id="RJE25048.1"/>
    </source>
</evidence>